<dbReference type="AlphaFoldDB" id="A0A0C7P0H5"/>
<dbReference type="EMBL" id="LN824141">
    <property type="protein sequence ID" value="CEP77745.1"/>
    <property type="molecule type" value="Genomic_DNA"/>
</dbReference>
<dbReference type="Pfam" id="PF00005">
    <property type="entry name" value="ABC_tran"/>
    <property type="match status" value="1"/>
</dbReference>
<dbReference type="SMART" id="SM00382">
    <property type="entry name" value="AAA"/>
    <property type="match status" value="1"/>
</dbReference>
<dbReference type="GO" id="GO:0015833">
    <property type="term" value="P:peptide transport"/>
    <property type="evidence" value="ECO:0007669"/>
    <property type="project" value="InterPro"/>
</dbReference>
<dbReference type="HOGENOM" id="CLU_000604_1_23_0"/>
<keyword evidence="2" id="KW-0547">Nucleotide-binding</keyword>
<name>A0A0C7P0H5_DEFTU</name>
<dbReference type="SUPFAM" id="SSF52540">
    <property type="entry name" value="P-loop containing nucleoside triphosphate hydrolases"/>
    <property type="match status" value="1"/>
</dbReference>
<dbReference type="PROSITE" id="PS50893">
    <property type="entry name" value="ABC_TRANSPORTER_2"/>
    <property type="match status" value="1"/>
</dbReference>
<sequence length="328" mass="37808">MNAMEGISIKNVTKTYSQRILFSKKTFNAVENVSLDITTDPPEIFSLVGESGSGKSTLANMILQLIKPDIGEILLNGKKINDFEMLEFMKKIQPIFQDPFDSFDPMKKTDLFIYETVKNFNIARNKDSINYIIDQCLQKVGLNYQMIKGRYPHEFSGGQLQRIAIARALVVKPLFLVADEPVSMLDASLRISIVNLFKQLKEKENLSVLYITHDLSTAYYISDRIGVMLRGNLVEIGNAKEILGEPLHPYTQFLMKALLEPDPDKTKISLFDNEKNEEKMTEVSEYQLKGCKYANRCPNVKKICREKNPEYYYIKNRKIKCFLYEEFK</sequence>
<dbReference type="Proteomes" id="UP000032809">
    <property type="component" value="Chromosome I"/>
</dbReference>
<protein>
    <submittedName>
        <fullName evidence="5">ABC-type oligopeptide transport system, ATPase component</fullName>
    </submittedName>
</protein>
<keyword evidence="6" id="KW-1185">Reference proteome</keyword>
<keyword evidence="3" id="KW-0067">ATP-binding</keyword>
<evidence type="ECO:0000313" key="6">
    <source>
        <dbReference type="Proteomes" id="UP000032809"/>
    </source>
</evidence>
<dbReference type="PANTHER" id="PTHR43230">
    <property type="entry name" value="ABC-TYPE DIPEPTIDE/OLIGOPEPTIDE TRANSPORT SYSTEM, ATPASE COMPONENT"/>
    <property type="match status" value="1"/>
</dbReference>
<dbReference type="CDD" id="cd03257">
    <property type="entry name" value="ABC_NikE_OppD_transporters"/>
    <property type="match status" value="1"/>
</dbReference>
<dbReference type="PROSITE" id="PS00211">
    <property type="entry name" value="ABC_TRANSPORTER_1"/>
    <property type="match status" value="1"/>
</dbReference>
<evidence type="ECO:0000256" key="2">
    <source>
        <dbReference type="ARBA" id="ARBA00022741"/>
    </source>
</evidence>
<dbReference type="GO" id="GO:0005524">
    <property type="term" value="F:ATP binding"/>
    <property type="evidence" value="ECO:0007669"/>
    <property type="project" value="UniProtKB-KW"/>
</dbReference>
<evidence type="ECO:0000256" key="1">
    <source>
        <dbReference type="ARBA" id="ARBA00022448"/>
    </source>
</evidence>
<accession>A0A0C7P0H5</accession>
<evidence type="ECO:0000313" key="5">
    <source>
        <dbReference type="EMBL" id="CEP77745.1"/>
    </source>
</evidence>
<organism evidence="5 6">
    <name type="scientific">Defluviitoga tunisiensis</name>
    <dbReference type="NCBI Taxonomy" id="1006576"/>
    <lineage>
        <taxon>Bacteria</taxon>
        <taxon>Thermotogati</taxon>
        <taxon>Thermotogota</taxon>
        <taxon>Thermotogae</taxon>
        <taxon>Petrotogales</taxon>
        <taxon>Petrotogaceae</taxon>
        <taxon>Defluviitoga</taxon>
    </lineage>
</organism>
<dbReference type="STRING" id="1006576.DTL3_0419"/>
<dbReference type="InterPro" id="IPR003593">
    <property type="entry name" value="AAA+_ATPase"/>
</dbReference>
<dbReference type="PANTHER" id="PTHR43230:SF3">
    <property type="entry name" value="ABC-TYPE DIPEPTIDE_OLIGOPEPTIDE TRANSPORT SYSTEM, ATPASE COMPONENT"/>
    <property type="match status" value="1"/>
</dbReference>
<dbReference type="KEGG" id="dtn:DTL3_0419"/>
<dbReference type="InterPro" id="IPR017871">
    <property type="entry name" value="ABC_transporter-like_CS"/>
</dbReference>
<dbReference type="InterPro" id="IPR003439">
    <property type="entry name" value="ABC_transporter-like_ATP-bd"/>
</dbReference>
<dbReference type="GO" id="GO:0016887">
    <property type="term" value="F:ATP hydrolysis activity"/>
    <property type="evidence" value="ECO:0007669"/>
    <property type="project" value="InterPro"/>
</dbReference>
<dbReference type="Gene3D" id="3.40.50.300">
    <property type="entry name" value="P-loop containing nucleotide triphosphate hydrolases"/>
    <property type="match status" value="1"/>
</dbReference>
<dbReference type="InterPro" id="IPR013563">
    <property type="entry name" value="Oligopep_ABC_C"/>
</dbReference>
<feature type="domain" description="ABC transporter" evidence="4">
    <location>
        <begin position="7"/>
        <end position="255"/>
    </location>
</feature>
<dbReference type="NCBIfam" id="TIGR01727">
    <property type="entry name" value="oligo_HPY"/>
    <property type="match status" value="1"/>
</dbReference>
<proteinExistence type="predicted"/>
<evidence type="ECO:0000256" key="3">
    <source>
        <dbReference type="ARBA" id="ARBA00022840"/>
    </source>
</evidence>
<keyword evidence="1" id="KW-0813">Transport</keyword>
<reference evidence="6" key="1">
    <citation type="submission" date="2014-11" db="EMBL/GenBank/DDBJ databases">
        <authorList>
            <person name="Wibberg D."/>
        </authorList>
    </citation>
    <scope>NUCLEOTIDE SEQUENCE [LARGE SCALE GENOMIC DNA]</scope>
    <source>
        <strain evidence="6">L3</strain>
    </source>
</reference>
<gene>
    <name evidence="5" type="ORF">DTL3_0419</name>
</gene>
<evidence type="ECO:0000259" key="4">
    <source>
        <dbReference type="PROSITE" id="PS50893"/>
    </source>
</evidence>
<dbReference type="InterPro" id="IPR027417">
    <property type="entry name" value="P-loop_NTPase"/>
</dbReference>
<dbReference type="Pfam" id="PF08352">
    <property type="entry name" value="oligo_HPY"/>
    <property type="match status" value="1"/>
</dbReference>